<evidence type="ECO:0000313" key="3">
    <source>
        <dbReference type="EMBL" id="MCZ8546919.1"/>
    </source>
</evidence>
<comment type="caution">
    <text evidence="3">The sequence shown here is derived from an EMBL/GenBank/DDBJ whole genome shotgun (WGS) entry which is preliminary data.</text>
</comment>
<dbReference type="Pfam" id="PF10546">
    <property type="entry name" value="P63C"/>
    <property type="match status" value="1"/>
</dbReference>
<name>A0ABT4QZI8_9HYPH</name>
<dbReference type="EMBL" id="JAPFQA010000011">
    <property type="protein sequence ID" value="MCZ8546919.1"/>
    <property type="molecule type" value="Genomic_DNA"/>
</dbReference>
<sequence>MTDDMFSSRAKGGIARREALSPEERAAIARKGAAARWGVKATHKGNFQQELGIDVECYVLDDDGKTAVISQTGMGKVIGLSARGNAFPRFLATKAMSDAVGAELREKIENPLKFQWGTGGAEQPPATIHGFDATLLIDVCKAIIETEAKGTLPSRYGRVAMQAHIIVGASAKQGIRDLVYSLAGYNPTTEEIIAAFKLYVLEEAKKYEPEFPNELYVQWHRLYNLAVPERGKPWHFKYLTVNHVYFPLAKSNGKILDLLRATKAQGGDRQKKLFQFLNAIGARALRIQLGRILEMAESSANQQAYERKIVERFGGQQEFDFGINASSEPPPPSEQSQPGAPAS</sequence>
<dbReference type="InterPro" id="IPR018874">
    <property type="entry name" value="Phage_Mx8_p63_C"/>
</dbReference>
<keyword evidence="4" id="KW-1185">Reference proteome</keyword>
<gene>
    <name evidence="3" type="ORF">OOJ09_22255</name>
</gene>
<dbReference type="RefSeq" id="WP_269907255.1">
    <property type="nucleotide sequence ID" value="NZ_JAPFQA010000011.1"/>
</dbReference>
<accession>A0ABT4QZI8</accession>
<evidence type="ECO:0000259" key="2">
    <source>
        <dbReference type="Pfam" id="PF10546"/>
    </source>
</evidence>
<evidence type="ECO:0000256" key="1">
    <source>
        <dbReference type="SAM" id="MobiDB-lite"/>
    </source>
</evidence>
<feature type="region of interest" description="Disordered" evidence="1">
    <location>
        <begin position="320"/>
        <end position="343"/>
    </location>
</feature>
<proteinExistence type="predicted"/>
<organism evidence="3 4">
    <name type="scientific">Mesorhizobium qingshengii</name>
    <dbReference type="NCBI Taxonomy" id="1165689"/>
    <lineage>
        <taxon>Bacteria</taxon>
        <taxon>Pseudomonadati</taxon>
        <taxon>Pseudomonadota</taxon>
        <taxon>Alphaproteobacteria</taxon>
        <taxon>Hyphomicrobiales</taxon>
        <taxon>Phyllobacteriaceae</taxon>
        <taxon>Mesorhizobium</taxon>
    </lineage>
</organism>
<protein>
    <submittedName>
        <fullName evidence="3">P63C domain-containing protein</fullName>
    </submittedName>
</protein>
<feature type="compositionally biased region" description="Low complexity" evidence="1">
    <location>
        <begin position="334"/>
        <end position="343"/>
    </location>
</feature>
<dbReference type="Proteomes" id="UP001152178">
    <property type="component" value="Unassembled WGS sequence"/>
</dbReference>
<evidence type="ECO:0000313" key="4">
    <source>
        <dbReference type="Proteomes" id="UP001152178"/>
    </source>
</evidence>
<reference evidence="3" key="1">
    <citation type="submission" date="2022-11" db="EMBL/GenBank/DDBJ databases">
        <authorList>
            <person name="Coimbra C."/>
        </authorList>
    </citation>
    <scope>NUCLEOTIDE SEQUENCE</scope>
    <source>
        <strain evidence="3">Jales19</strain>
    </source>
</reference>
<feature type="domain" description="Bacteriophage Mx8 p63 C-terminal" evidence="2">
    <location>
        <begin position="198"/>
        <end position="279"/>
    </location>
</feature>